<dbReference type="PROSITE" id="PS51257">
    <property type="entry name" value="PROKAR_LIPOPROTEIN"/>
    <property type="match status" value="1"/>
</dbReference>
<dbReference type="Proteomes" id="UP001595621">
    <property type="component" value="Unassembled WGS sequence"/>
</dbReference>
<name>A0ABV7G8L7_9GAMM</name>
<evidence type="ECO:0000259" key="2">
    <source>
        <dbReference type="PROSITE" id="PS52015"/>
    </source>
</evidence>
<keyword evidence="4" id="KW-1185">Reference proteome</keyword>
<proteinExistence type="predicted"/>
<evidence type="ECO:0000256" key="1">
    <source>
        <dbReference type="SAM" id="SignalP"/>
    </source>
</evidence>
<dbReference type="PROSITE" id="PS52015">
    <property type="entry name" value="TONB_CTD"/>
    <property type="match status" value="1"/>
</dbReference>
<evidence type="ECO:0000313" key="4">
    <source>
        <dbReference type="Proteomes" id="UP001595621"/>
    </source>
</evidence>
<protein>
    <submittedName>
        <fullName evidence="3">Energy transducer TonB</fullName>
    </submittedName>
</protein>
<dbReference type="SUPFAM" id="SSF74653">
    <property type="entry name" value="TolA/TonB C-terminal domain"/>
    <property type="match status" value="1"/>
</dbReference>
<feature type="chain" id="PRO_5045416228" evidence="1">
    <location>
        <begin position="21"/>
        <end position="159"/>
    </location>
</feature>
<comment type="caution">
    <text evidence="3">The sequence shown here is derived from an EMBL/GenBank/DDBJ whole genome shotgun (WGS) entry which is preliminary data.</text>
</comment>
<dbReference type="Pfam" id="PF03544">
    <property type="entry name" value="TonB_C"/>
    <property type="match status" value="1"/>
</dbReference>
<organism evidence="3 4">
    <name type="scientific">Shewanella submarina</name>
    <dbReference type="NCBI Taxonomy" id="2016376"/>
    <lineage>
        <taxon>Bacteria</taxon>
        <taxon>Pseudomonadati</taxon>
        <taxon>Pseudomonadota</taxon>
        <taxon>Gammaproteobacteria</taxon>
        <taxon>Alteromonadales</taxon>
        <taxon>Shewanellaceae</taxon>
        <taxon>Shewanella</taxon>
    </lineage>
</organism>
<gene>
    <name evidence="3" type="ORF">ACFOE0_06550</name>
</gene>
<evidence type="ECO:0000313" key="3">
    <source>
        <dbReference type="EMBL" id="MFC3137852.1"/>
    </source>
</evidence>
<dbReference type="RefSeq" id="WP_248934939.1">
    <property type="nucleotide sequence ID" value="NZ_JAKILF010000002.1"/>
</dbReference>
<reference evidence="4" key="1">
    <citation type="journal article" date="2019" name="Int. J. Syst. Evol. Microbiol.">
        <title>The Global Catalogue of Microorganisms (GCM) 10K type strain sequencing project: providing services to taxonomists for standard genome sequencing and annotation.</title>
        <authorList>
            <consortium name="The Broad Institute Genomics Platform"/>
            <consortium name="The Broad Institute Genome Sequencing Center for Infectious Disease"/>
            <person name="Wu L."/>
            <person name="Ma J."/>
        </authorList>
    </citation>
    <scope>NUCLEOTIDE SEQUENCE [LARGE SCALE GENOMIC DNA]</scope>
    <source>
        <strain evidence="4">KCTC 52277</strain>
    </source>
</reference>
<dbReference type="EMBL" id="JBHRTD010000006">
    <property type="protein sequence ID" value="MFC3137852.1"/>
    <property type="molecule type" value="Genomic_DNA"/>
</dbReference>
<dbReference type="Gene3D" id="3.30.2420.10">
    <property type="entry name" value="TonB"/>
    <property type="match status" value="1"/>
</dbReference>
<feature type="domain" description="TonB C-terminal" evidence="2">
    <location>
        <begin position="37"/>
        <end position="132"/>
    </location>
</feature>
<keyword evidence="1" id="KW-0732">Signal</keyword>
<accession>A0ABV7G8L7</accession>
<dbReference type="InterPro" id="IPR037682">
    <property type="entry name" value="TonB_C"/>
</dbReference>
<feature type="signal peptide" evidence="1">
    <location>
        <begin position="1"/>
        <end position="20"/>
    </location>
</feature>
<sequence length="159" mass="17672">MKYVMSAFALLALTACQSTGSSDNPEYAGLTMTDGEMSKAKWRQLERYEPIYPKSDAKNRRVGCATLEYVITPDYQVQNIEVIDASRSSFANAARKSIRKWSWQQVPTGNLQQPIKTRTRFEFCINDGSGNCANEKLLNNSQCSGTDVISVVGTLIRAS</sequence>